<evidence type="ECO:0000256" key="12">
    <source>
        <dbReference type="ARBA" id="ARBA00022842"/>
    </source>
</evidence>
<protein>
    <recommendedName>
        <fullName evidence="6">Phenylalanine--tRNA ligase beta subunit</fullName>
        <ecNumber evidence="5">6.1.1.20</ecNumber>
    </recommendedName>
    <alternativeName>
        <fullName evidence="15">Phenylalanyl-tRNA synthetase beta subunit</fullName>
    </alternativeName>
</protein>
<comment type="subcellular location">
    <subcellularLocation>
        <location evidence="2">Cytoplasm</location>
    </subcellularLocation>
</comment>
<dbReference type="GeneID" id="70294526"/>
<dbReference type="OrthoDB" id="1698572at2759"/>
<dbReference type="SMART" id="SM00874">
    <property type="entry name" value="B5"/>
    <property type="match status" value="1"/>
</dbReference>
<evidence type="ECO:0000256" key="8">
    <source>
        <dbReference type="ARBA" id="ARBA00022598"/>
    </source>
</evidence>
<dbReference type="Gene3D" id="3.30.930.10">
    <property type="entry name" value="Bira Bifunctional Protein, Domain 2"/>
    <property type="match status" value="1"/>
</dbReference>
<dbReference type="FunFam" id="3.30.56.10:FF:000006">
    <property type="entry name" value="Phenylalanyl-tRNA synthetase subunit beta"/>
    <property type="match status" value="1"/>
</dbReference>
<dbReference type="Gene3D" id="3.30.56.10">
    <property type="match status" value="2"/>
</dbReference>
<dbReference type="Pfam" id="PF03484">
    <property type="entry name" value="B5"/>
    <property type="match status" value="1"/>
</dbReference>
<dbReference type="EC" id="6.1.1.20" evidence="5"/>
<dbReference type="SUPFAM" id="SSF56037">
    <property type="entry name" value="PheT/TilS domain"/>
    <property type="match status" value="1"/>
</dbReference>
<dbReference type="FunFam" id="3.30.56.10:FF:000004">
    <property type="entry name" value="Phenylalanyl-tRNA synthetase, beta subunit"/>
    <property type="match status" value="1"/>
</dbReference>
<dbReference type="InterPro" id="IPR045864">
    <property type="entry name" value="aa-tRNA-synth_II/BPL/LPL"/>
</dbReference>
<keyword evidence="7" id="KW-0963">Cytoplasm</keyword>
<dbReference type="Pfam" id="PF18262">
    <property type="entry name" value="PhetRS_B1"/>
    <property type="match status" value="1"/>
</dbReference>
<dbReference type="SUPFAM" id="SSF55681">
    <property type="entry name" value="Class II aaRS and biotin synthetases"/>
    <property type="match status" value="1"/>
</dbReference>
<dbReference type="FunFam" id="3.30.930.10:FF:000052">
    <property type="entry name" value="Phenylalanyl-tRNA synthetase, beta subunit"/>
    <property type="match status" value="1"/>
</dbReference>
<evidence type="ECO:0000256" key="3">
    <source>
        <dbReference type="ARBA" id="ARBA00007438"/>
    </source>
</evidence>
<dbReference type="SMART" id="SM00873">
    <property type="entry name" value="B3_4"/>
    <property type="match status" value="1"/>
</dbReference>
<evidence type="ECO:0000256" key="13">
    <source>
        <dbReference type="ARBA" id="ARBA00022917"/>
    </source>
</evidence>
<keyword evidence="9" id="KW-0479">Metal-binding</keyword>
<dbReference type="EMBL" id="MU251256">
    <property type="protein sequence ID" value="KAG9253955.1"/>
    <property type="molecule type" value="Genomic_DNA"/>
</dbReference>
<evidence type="ECO:0000256" key="6">
    <source>
        <dbReference type="ARBA" id="ARBA00017032"/>
    </source>
</evidence>
<evidence type="ECO:0000259" key="17">
    <source>
        <dbReference type="PROSITE" id="PS51483"/>
    </source>
</evidence>
<evidence type="ECO:0000313" key="18">
    <source>
        <dbReference type="EMBL" id="KAG9253955.1"/>
    </source>
</evidence>
<dbReference type="NCBIfam" id="TIGR00471">
    <property type="entry name" value="pheT_arch"/>
    <property type="match status" value="1"/>
</dbReference>
<accession>A0A9P7ZLS9</accession>
<evidence type="ECO:0000256" key="2">
    <source>
        <dbReference type="ARBA" id="ARBA00004496"/>
    </source>
</evidence>
<evidence type="ECO:0000256" key="10">
    <source>
        <dbReference type="ARBA" id="ARBA00022741"/>
    </source>
</evidence>
<evidence type="ECO:0000256" key="15">
    <source>
        <dbReference type="ARBA" id="ARBA00033189"/>
    </source>
</evidence>
<keyword evidence="14" id="KW-0030">Aminoacyl-tRNA synthetase</keyword>
<evidence type="ECO:0000313" key="19">
    <source>
        <dbReference type="Proteomes" id="UP000887229"/>
    </source>
</evidence>
<feature type="domain" description="B5" evidence="17">
    <location>
        <begin position="358"/>
        <end position="436"/>
    </location>
</feature>
<gene>
    <name evidence="18" type="ORF">F5Z01DRAFT_657167</name>
</gene>
<evidence type="ECO:0000256" key="11">
    <source>
        <dbReference type="ARBA" id="ARBA00022840"/>
    </source>
</evidence>
<evidence type="ECO:0000256" key="5">
    <source>
        <dbReference type="ARBA" id="ARBA00012814"/>
    </source>
</evidence>
<evidence type="ECO:0000256" key="7">
    <source>
        <dbReference type="ARBA" id="ARBA00022490"/>
    </source>
</evidence>
<evidence type="ECO:0000256" key="16">
    <source>
        <dbReference type="ARBA" id="ARBA00049255"/>
    </source>
</evidence>
<dbReference type="Pfam" id="PF17759">
    <property type="entry name" value="tRNA_synthFbeta"/>
    <property type="match status" value="1"/>
</dbReference>
<dbReference type="GO" id="GO:0005524">
    <property type="term" value="F:ATP binding"/>
    <property type="evidence" value="ECO:0007669"/>
    <property type="project" value="UniProtKB-KW"/>
</dbReference>
<keyword evidence="19" id="KW-1185">Reference proteome</keyword>
<dbReference type="InterPro" id="IPR004531">
    <property type="entry name" value="Phe-tRNA-synth_IIc_bsu_arc_euk"/>
</dbReference>
<comment type="subunit">
    <text evidence="4">Tetramer of two alpha and two beta subunits.</text>
</comment>
<dbReference type="PROSITE" id="PS51483">
    <property type="entry name" value="B5"/>
    <property type="match status" value="1"/>
</dbReference>
<dbReference type="Gene3D" id="3.50.40.10">
    <property type="entry name" value="Phenylalanyl-trna Synthetase, Chain B, domain 3"/>
    <property type="match status" value="1"/>
</dbReference>
<reference evidence="18" key="1">
    <citation type="journal article" date="2021" name="IMA Fungus">
        <title>Genomic characterization of three marine fungi, including Emericellopsis atlantica sp. nov. with signatures of a generalist lifestyle and marine biomass degradation.</title>
        <authorList>
            <person name="Hagestad O.C."/>
            <person name="Hou L."/>
            <person name="Andersen J.H."/>
            <person name="Hansen E.H."/>
            <person name="Altermark B."/>
            <person name="Li C."/>
            <person name="Kuhnert E."/>
            <person name="Cox R.J."/>
            <person name="Crous P.W."/>
            <person name="Spatafora J.W."/>
            <person name="Lail K."/>
            <person name="Amirebrahimi M."/>
            <person name="Lipzen A."/>
            <person name="Pangilinan J."/>
            <person name="Andreopoulos W."/>
            <person name="Hayes R.D."/>
            <person name="Ng V."/>
            <person name="Grigoriev I.V."/>
            <person name="Jackson S.A."/>
            <person name="Sutton T.D.S."/>
            <person name="Dobson A.D.W."/>
            <person name="Rama T."/>
        </authorList>
    </citation>
    <scope>NUCLEOTIDE SEQUENCE</scope>
    <source>
        <strain evidence="18">TS7</strain>
    </source>
</reference>
<dbReference type="SUPFAM" id="SSF46955">
    <property type="entry name" value="Putative DNA-binding domain"/>
    <property type="match status" value="2"/>
</dbReference>
<keyword evidence="11" id="KW-0067">ATP-binding</keyword>
<dbReference type="InterPro" id="IPR041616">
    <property type="entry name" value="PheRS_beta_core"/>
</dbReference>
<dbReference type="Proteomes" id="UP000887229">
    <property type="component" value="Unassembled WGS sequence"/>
</dbReference>
<comment type="similarity">
    <text evidence="3">Belongs to the phenylalanyl-tRNA synthetase beta subunit family. Type 2 subfamily.</text>
</comment>
<sequence>MRPTTFCMYSATSRLELSHPKSARQKVVVRVLFSRRNHGTRPAAARRQASLTGPYRKCLASMPTIGVDKYKLFEALGKKFTTEEFDDLCFDYGIELDEDTENQERPVVNGVQEPPQLKIEIPANRYDMLCFEGIALNLNVFLGRIPPPKYRIVEPKSAEEQTIVVKPETAQVRPLVAGAVLRGIKFDQDRYNSFIALQDKLHANLARNRTLVSIGTHDLDTVKGPFTYEAQPPRDISFRPLNQEKEMNAEELMSYYENDKHLGRFLHIIRDAPVYPVIYDANRVVCSLPPIINGDHSKITLNTTNVFIEITATDLTKLQIVTDMMVTMFSEYCTEQFTVEPVKIVSEHNNLTRVTPCLTPRVAQAEVDYMNSCTGLGESPEGLCKLLSKMAYHAKPSDSDKNLLDVEVPITRPDVLHQCDIMEDLAVCYGFNNLPRTAPSRSATVGGPLMVNKLSDIVRIEAAMAGWSEVMPLILCSHEENFEWLNRKDDGTKVIRLANPKTLEYQVVRTSLLPGLLKTIRENKSHSVPIKIFEVSDVGFKDESLERKARNERHFAAAWCGRNSGFEVVHGLLDRVLSMLRTAFLTNEEGLHGKSIDYEVRENPGKPDGYWIEELNEDTFFAGHAASVYLRLGGKERRIGEFGILHPSVLEKFEIRYPVSTLEINLEVFL</sequence>
<dbReference type="FunFam" id="3.50.40.10:FF:000002">
    <property type="entry name" value="phenylalanine--tRNA ligase beta subunit"/>
    <property type="match status" value="1"/>
</dbReference>
<dbReference type="PANTHER" id="PTHR10947">
    <property type="entry name" value="PHENYLALANYL-TRNA SYNTHETASE BETA CHAIN AND LEUCINE-RICH REPEAT-CONTAINING PROTEIN 47"/>
    <property type="match status" value="1"/>
</dbReference>
<dbReference type="AlphaFoldDB" id="A0A9P7ZLS9"/>
<dbReference type="InterPro" id="IPR020825">
    <property type="entry name" value="Phe-tRNA_synthase-like_B3/B4"/>
</dbReference>
<dbReference type="InterPro" id="IPR005147">
    <property type="entry name" value="tRNA_synthase_B5-dom"/>
</dbReference>
<dbReference type="GO" id="GO:0004826">
    <property type="term" value="F:phenylalanine-tRNA ligase activity"/>
    <property type="evidence" value="ECO:0007669"/>
    <property type="project" value="UniProtKB-EC"/>
</dbReference>
<dbReference type="GO" id="GO:0003723">
    <property type="term" value="F:RNA binding"/>
    <property type="evidence" value="ECO:0007669"/>
    <property type="project" value="InterPro"/>
</dbReference>
<dbReference type="InterPro" id="IPR005146">
    <property type="entry name" value="B3/B4_tRNA-bd"/>
</dbReference>
<dbReference type="PANTHER" id="PTHR10947:SF0">
    <property type="entry name" value="PHENYLALANINE--TRNA LIGASE BETA SUBUNIT"/>
    <property type="match status" value="1"/>
</dbReference>
<organism evidence="18 19">
    <name type="scientific">Emericellopsis atlantica</name>
    <dbReference type="NCBI Taxonomy" id="2614577"/>
    <lineage>
        <taxon>Eukaryota</taxon>
        <taxon>Fungi</taxon>
        <taxon>Dikarya</taxon>
        <taxon>Ascomycota</taxon>
        <taxon>Pezizomycotina</taxon>
        <taxon>Sordariomycetes</taxon>
        <taxon>Hypocreomycetidae</taxon>
        <taxon>Hypocreales</taxon>
        <taxon>Bionectriaceae</taxon>
        <taxon>Emericellopsis</taxon>
    </lineage>
</organism>
<dbReference type="InterPro" id="IPR009061">
    <property type="entry name" value="DNA-bd_dom_put_sf"/>
</dbReference>
<dbReference type="GO" id="GO:0000287">
    <property type="term" value="F:magnesium ion binding"/>
    <property type="evidence" value="ECO:0007669"/>
    <property type="project" value="InterPro"/>
</dbReference>
<dbReference type="RefSeq" id="XP_046117879.1">
    <property type="nucleotide sequence ID" value="XM_046263623.1"/>
</dbReference>
<keyword evidence="10" id="KW-0547">Nucleotide-binding</keyword>
<dbReference type="GO" id="GO:0006432">
    <property type="term" value="P:phenylalanyl-tRNA aminoacylation"/>
    <property type="evidence" value="ECO:0007669"/>
    <property type="project" value="InterPro"/>
</dbReference>
<evidence type="ECO:0000256" key="9">
    <source>
        <dbReference type="ARBA" id="ARBA00022723"/>
    </source>
</evidence>
<comment type="cofactor">
    <cofactor evidence="1">
        <name>Mg(2+)</name>
        <dbReference type="ChEBI" id="CHEBI:18420"/>
    </cofactor>
</comment>
<evidence type="ECO:0000256" key="4">
    <source>
        <dbReference type="ARBA" id="ARBA00011209"/>
    </source>
</evidence>
<dbReference type="CDD" id="cd00769">
    <property type="entry name" value="PheRS_beta_core"/>
    <property type="match status" value="1"/>
</dbReference>
<keyword evidence="8" id="KW-0436">Ligase</keyword>
<proteinExistence type="inferred from homology"/>
<evidence type="ECO:0000256" key="14">
    <source>
        <dbReference type="ARBA" id="ARBA00023146"/>
    </source>
</evidence>
<evidence type="ECO:0000256" key="1">
    <source>
        <dbReference type="ARBA" id="ARBA00001946"/>
    </source>
</evidence>
<dbReference type="InterPro" id="IPR040659">
    <property type="entry name" value="PhetRS_B1"/>
</dbReference>
<keyword evidence="13" id="KW-0648">Protein biosynthesis</keyword>
<name>A0A9P7ZLS9_9HYPO</name>
<comment type="catalytic activity">
    <reaction evidence="16">
        <text>tRNA(Phe) + L-phenylalanine + ATP = L-phenylalanyl-tRNA(Phe) + AMP + diphosphate + H(+)</text>
        <dbReference type="Rhea" id="RHEA:19413"/>
        <dbReference type="Rhea" id="RHEA-COMP:9668"/>
        <dbReference type="Rhea" id="RHEA-COMP:9699"/>
        <dbReference type="ChEBI" id="CHEBI:15378"/>
        <dbReference type="ChEBI" id="CHEBI:30616"/>
        <dbReference type="ChEBI" id="CHEBI:33019"/>
        <dbReference type="ChEBI" id="CHEBI:58095"/>
        <dbReference type="ChEBI" id="CHEBI:78442"/>
        <dbReference type="ChEBI" id="CHEBI:78531"/>
        <dbReference type="ChEBI" id="CHEBI:456215"/>
        <dbReference type="EC" id="6.1.1.20"/>
    </reaction>
</comment>
<dbReference type="GO" id="GO:0009328">
    <property type="term" value="C:phenylalanine-tRNA ligase complex"/>
    <property type="evidence" value="ECO:0007669"/>
    <property type="project" value="TreeGrafter"/>
</dbReference>
<comment type="caution">
    <text evidence="18">The sequence shown here is derived from an EMBL/GenBank/DDBJ whole genome shotgun (WGS) entry which is preliminary data.</text>
</comment>
<dbReference type="Pfam" id="PF03483">
    <property type="entry name" value="B3_4"/>
    <property type="match status" value="1"/>
</dbReference>
<dbReference type="InterPro" id="IPR045060">
    <property type="entry name" value="Phe-tRNA-ligase_IIc_bsu"/>
</dbReference>
<keyword evidence="12" id="KW-0460">Magnesium</keyword>